<name>A0ABQ9G554_9NEOP</name>
<feature type="region of interest" description="Disordered" evidence="1">
    <location>
        <begin position="158"/>
        <end position="179"/>
    </location>
</feature>
<evidence type="ECO:0000256" key="1">
    <source>
        <dbReference type="SAM" id="MobiDB-lite"/>
    </source>
</evidence>
<proteinExistence type="predicted"/>
<feature type="compositionally biased region" description="Basic and acidic residues" evidence="1">
    <location>
        <begin position="158"/>
        <end position="172"/>
    </location>
</feature>
<evidence type="ECO:0000313" key="3">
    <source>
        <dbReference type="Proteomes" id="UP001159363"/>
    </source>
</evidence>
<protein>
    <submittedName>
        <fullName evidence="2">Uncharacterized protein</fullName>
    </submittedName>
</protein>
<keyword evidence="3" id="KW-1185">Reference proteome</keyword>
<dbReference type="Proteomes" id="UP001159363">
    <property type="component" value="Chromosome 14"/>
</dbReference>
<evidence type="ECO:0000313" key="2">
    <source>
        <dbReference type="EMBL" id="KAJ8867595.1"/>
    </source>
</evidence>
<gene>
    <name evidence="2" type="ORF">PR048_031397</name>
</gene>
<comment type="caution">
    <text evidence="2">The sequence shown here is derived from an EMBL/GenBank/DDBJ whole genome shotgun (WGS) entry which is preliminary data.</text>
</comment>
<dbReference type="EMBL" id="JARBHB010000015">
    <property type="protein sequence ID" value="KAJ8867595.1"/>
    <property type="molecule type" value="Genomic_DNA"/>
</dbReference>
<accession>A0ABQ9G554</accession>
<sequence>MQRTGPSGHGNKPRHGVSEDICVALNNEVLRADEGEVSAGMQGRRKMEIPEETHRQAASSGTIPLVRRIRGSISHKYYSQKFHLLRLLGRKIMQGDMHCRKERLGSHGLHFGAMTTSLSVLRASLNYEEQGKNRQERRKNPCDREPMRVIGASMERRRNEGVGEVGDPREDPPTNGIVRHDSHMRRFGVTRPGIEPGSPWWEASRLTAQPPRVIDGKTARQFSDFARRGDERVDAHVSVAPSAPPLLGLSDVQKILSTRRSPQDARTESVSLTTTPRQITLGEINAASFARNSCSRSLGKTHDLRGGRKQAISSAARGNETFKHAARTGKAWVQLTNYHTPKPGEVERSSVVFMQHEDWRSTNMVDALEKPLSRSAQGQLLQSSLHPHPYLHPSLERRVLGLLTPLPSIANFTSTRSSLQGARLPARELQGSQWHGLQERHRLYAQDSELACSVLVVLHVLMALQRRPYHFTDEKSVAKFNTDS</sequence>
<organism evidence="2 3">
    <name type="scientific">Dryococelus australis</name>
    <dbReference type="NCBI Taxonomy" id="614101"/>
    <lineage>
        <taxon>Eukaryota</taxon>
        <taxon>Metazoa</taxon>
        <taxon>Ecdysozoa</taxon>
        <taxon>Arthropoda</taxon>
        <taxon>Hexapoda</taxon>
        <taxon>Insecta</taxon>
        <taxon>Pterygota</taxon>
        <taxon>Neoptera</taxon>
        <taxon>Polyneoptera</taxon>
        <taxon>Phasmatodea</taxon>
        <taxon>Verophasmatodea</taxon>
        <taxon>Anareolatae</taxon>
        <taxon>Phasmatidae</taxon>
        <taxon>Eurycanthinae</taxon>
        <taxon>Dryococelus</taxon>
    </lineage>
</organism>
<reference evidence="2 3" key="1">
    <citation type="submission" date="2023-02" db="EMBL/GenBank/DDBJ databases">
        <title>LHISI_Scaffold_Assembly.</title>
        <authorList>
            <person name="Stuart O.P."/>
            <person name="Cleave R."/>
            <person name="Magrath M.J.L."/>
            <person name="Mikheyev A.S."/>
        </authorList>
    </citation>
    <scope>NUCLEOTIDE SEQUENCE [LARGE SCALE GENOMIC DNA]</scope>
    <source>
        <strain evidence="2">Daus_M_001</strain>
        <tissue evidence="2">Leg muscle</tissue>
    </source>
</reference>